<dbReference type="SUPFAM" id="SSF57625">
    <property type="entry name" value="Invertebrate chitin-binding proteins"/>
    <property type="match status" value="1"/>
</dbReference>
<evidence type="ECO:0000313" key="4">
    <source>
        <dbReference type="Proteomes" id="UP000095300"/>
    </source>
</evidence>
<dbReference type="PROSITE" id="PS50940">
    <property type="entry name" value="CHIT_BIND_II"/>
    <property type="match status" value="1"/>
</dbReference>
<evidence type="ECO:0000313" key="3">
    <source>
        <dbReference type="EnsemblMetazoa" id="SCAU002643-PA"/>
    </source>
</evidence>
<keyword evidence="1" id="KW-0732">Signal</keyword>
<dbReference type="Proteomes" id="UP000095300">
    <property type="component" value="Unassembled WGS sequence"/>
</dbReference>
<dbReference type="GO" id="GO:0008061">
    <property type="term" value="F:chitin binding"/>
    <property type="evidence" value="ECO:0007669"/>
    <property type="project" value="InterPro"/>
</dbReference>
<feature type="chain" id="PRO_5009325609" description="Chitin-binding type-2 domain-containing protein" evidence="1">
    <location>
        <begin position="24"/>
        <end position="153"/>
    </location>
</feature>
<dbReference type="VEuPathDB" id="VectorBase:SCAU002643"/>
<dbReference type="InterPro" id="IPR002557">
    <property type="entry name" value="Chitin-bd_dom"/>
</dbReference>
<dbReference type="KEGG" id="scac:106087374"/>
<reference evidence="3" key="1">
    <citation type="submission" date="2020-05" db="UniProtKB">
        <authorList>
            <consortium name="EnsemblMetazoa"/>
        </authorList>
    </citation>
    <scope>IDENTIFICATION</scope>
    <source>
        <strain evidence="3">USDA</strain>
    </source>
</reference>
<feature type="domain" description="Chitin-binding type-2" evidence="2">
    <location>
        <begin position="92"/>
        <end position="150"/>
    </location>
</feature>
<dbReference type="Pfam" id="PF01607">
    <property type="entry name" value="CBM_14"/>
    <property type="match status" value="1"/>
</dbReference>
<dbReference type="EnsemblMetazoa" id="SCAU002643-RA">
    <property type="protein sequence ID" value="SCAU002643-PA"/>
    <property type="gene ID" value="SCAU002643"/>
</dbReference>
<accession>A0A1I8NWJ6</accession>
<keyword evidence="4" id="KW-1185">Reference proteome</keyword>
<feature type="signal peptide" evidence="1">
    <location>
        <begin position="1"/>
        <end position="23"/>
    </location>
</feature>
<dbReference type="InterPro" id="IPR036508">
    <property type="entry name" value="Chitin-bd_dom_sf"/>
</dbReference>
<organism evidence="3 4">
    <name type="scientific">Stomoxys calcitrans</name>
    <name type="common">Stable fly</name>
    <name type="synonym">Conops calcitrans</name>
    <dbReference type="NCBI Taxonomy" id="35570"/>
    <lineage>
        <taxon>Eukaryota</taxon>
        <taxon>Metazoa</taxon>
        <taxon>Ecdysozoa</taxon>
        <taxon>Arthropoda</taxon>
        <taxon>Hexapoda</taxon>
        <taxon>Insecta</taxon>
        <taxon>Pterygota</taxon>
        <taxon>Neoptera</taxon>
        <taxon>Endopterygota</taxon>
        <taxon>Diptera</taxon>
        <taxon>Brachycera</taxon>
        <taxon>Muscomorpha</taxon>
        <taxon>Muscoidea</taxon>
        <taxon>Muscidae</taxon>
        <taxon>Stomoxys</taxon>
    </lineage>
</organism>
<gene>
    <name evidence="3" type="primary">106087374</name>
</gene>
<dbReference type="GO" id="GO:0005576">
    <property type="term" value="C:extracellular region"/>
    <property type="evidence" value="ECO:0007669"/>
    <property type="project" value="InterPro"/>
</dbReference>
<evidence type="ECO:0000256" key="1">
    <source>
        <dbReference type="SAM" id="SignalP"/>
    </source>
</evidence>
<proteinExistence type="predicted"/>
<evidence type="ECO:0000259" key="2">
    <source>
        <dbReference type="PROSITE" id="PS50940"/>
    </source>
</evidence>
<dbReference type="AlphaFoldDB" id="A0A1I8NWJ6"/>
<name>A0A1I8NWJ6_STOCA</name>
<sequence>MVNRNLKHTYLIILLSILQQCQQMRCISIINQQATESSIAQIRCDRNTTCPSTIRTTTPVPSVIPQTPICRQSATVSVLTQLIATSCHDCSNPSCLSSPEGASFPYPNHCQYFWKCQYGMPTICYCPNGMWFDRQRSMCDYCPNVTNCPANVN</sequence>
<protein>
    <recommendedName>
        <fullName evidence="2">Chitin-binding type-2 domain-containing protein</fullName>
    </recommendedName>
</protein>
<dbReference type="OrthoDB" id="6020543at2759"/>
<dbReference type="Gene3D" id="2.170.140.10">
    <property type="entry name" value="Chitin binding domain"/>
    <property type="match status" value="1"/>
</dbReference>